<keyword evidence="3 6" id="KW-0713">Self-incompatibility</keyword>
<dbReference type="InterPro" id="IPR010264">
    <property type="entry name" value="Self-incomp_S1"/>
</dbReference>
<sequence length="136" mass="16159">MNLVLNFLFLIFVLCFESNETKCHKNTVVFQNNLSLSQSTLKVHCKSRDDDLGDHFVKYKDNTYNFSFHDGVIFTTRFKCNLRKGSNLEYHKSFMAYEGHPIHRCGALYKWNARDEAIYLSKNRKPEKLMYSWIKD</sequence>
<feature type="chain" id="PRO_5025089029" description="S-protein homolog" evidence="6">
    <location>
        <begin position="24"/>
        <end position="136"/>
    </location>
</feature>
<dbReference type="EMBL" id="KI517385">
    <property type="protein sequence ID" value="ESQ51214.1"/>
    <property type="molecule type" value="Genomic_DNA"/>
</dbReference>
<name>V4M4Q8_EUTSA</name>
<dbReference type="KEGG" id="eus:EUTSA_v10017589mg"/>
<dbReference type="Gramene" id="ESQ51214">
    <property type="protein sequence ID" value="ESQ51214"/>
    <property type="gene ID" value="EUTSA_v10017589mg"/>
</dbReference>
<evidence type="ECO:0000313" key="8">
    <source>
        <dbReference type="Proteomes" id="UP000030689"/>
    </source>
</evidence>
<organism evidence="7 8">
    <name type="scientific">Eutrema salsugineum</name>
    <name type="common">Saltwater cress</name>
    <name type="synonym">Sisymbrium salsugineum</name>
    <dbReference type="NCBI Taxonomy" id="72664"/>
    <lineage>
        <taxon>Eukaryota</taxon>
        <taxon>Viridiplantae</taxon>
        <taxon>Streptophyta</taxon>
        <taxon>Embryophyta</taxon>
        <taxon>Tracheophyta</taxon>
        <taxon>Spermatophyta</taxon>
        <taxon>Magnoliopsida</taxon>
        <taxon>eudicotyledons</taxon>
        <taxon>Gunneridae</taxon>
        <taxon>Pentapetalae</taxon>
        <taxon>rosids</taxon>
        <taxon>malvids</taxon>
        <taxon>Brassicales</taxon>
        <taxon>Brassicaceae</taxon>
        <taxon>Eutremeae</taxon>
        <taxon>Eutrema</taxon>
    </lineage>
</organism>
<feature type="signal peptide" evidence="6">
    <location>
        <begin position="1"/>
        <end position="23"/>
    </location>
</feature>
<dbReference type="PANTHER" id="PTHR31232">
    <property type="match status" value="1"/>
</dbReference>
<dbReference type="OMA" id="SFHDEIV"/>
<dbReference type="PANTHER" id="PTHR31232:SF39">
    <property type="entry name" value="S-PROTEIN HOMOLOG-RELATED"/>
    <property type="match status" value="1"/>
</dbReference>
<dbReference type="Proteomes" id="UP000030689">
    <property type="component" value="Unassembled WGS sequence"/>
</dbReference>
<evidence type="ECO:0000256" key="6">
    <source>
        <dbReference type="RuleBase" id="RU367044"/>
    </source>
</evidence>
<evidence type="ECO:0000313" key="7">
    <source>
        <dbReference type="EMBL" id="ESQ51214.1"/>
    </source>
</evidence>
<dbReference type="GO" id="GO:0005576">
    <property type="term" value="C:extracellular region"/>
    <property type="evidence" value="ECO:0007669"/>
    <property type="project" value="UniProtKB-SubCell"/>
</dbReference>
<comment type="similarity">
    <text evidence="2 6">Belongs to the plant self-incompatibility (S1) protein family.</text>
</comment>
<evidence type="ECO:0000256" key="4">
    <source>
        <dbReference type="ARBA" id="ARBA00022525"/>
    </source>
</evidence>
<evidence type="ECO:0000256" key="1">
    <source>
        <dbReference type="ARBA" id="ARBA00004613"/>
    </source>
</evidence>
<dbReference type="AlphaFoldDB" id="V4M4Q8"/>
<evidence type="ECO:0000256" key="2">
    <source>
        <dbReference type="ARBA" id="ARBA00005581"/>
    </source>
</evidence>
<evidence type="ECO:0000256" key="3">
    <source>
        <dbReference type="ARBA" id="ARBA00022471"/>
    </source>
</evidence>
<proteinExistence type="inferred from homology"/>
<keyword evidence="8" id="KW-1185">Reference proteome</keyword>
<comment type="subcellular location">
    <subcellularLocation>
        <location evidence="1 6">Secreted</location>
    </subcellularLocation>
</comment>
<evidence type="ECO:0000256" key="5">
    <source>
        <dbReference type="ARBA" id="ARBA00022729"/>
    </source>
</evidence>
<keyword evidence="5 6" id="KW-0732">Signal</keyword>
<reference evidence="7 8" key="1">
    <citation type="journal article" date="2013" name="Front. Plant Sci.">
        <title>The Reference Genome of the Halophytic Plant Eutrema salsugineum.</title>
        <authorList>
            <person name="Yang R."/>
            <person name="Jarvis D.E."/>
            <person name="Chen H."/>
            <person name="Beilstein M.A."/>
            <person name="Grimwood J."/>
            <person name="Jenkins J."/>
            <person name="Shu S."/>
            <person name="Prochnik S."/>
            <person name="Xin M."/>
            <person name="Ma C."/>
            <person name="Schmutz J."/>
            <person name="Wing R.A."/>
            <person name="Mitchell-Olds T."/>
            <person name="Schumaker K.S."/>
            <person name="Wang X."/>
        </authorList>
    </citation>
    <scope>NUCLEOTIDE SEQUENCE [LARGE SCALE GENOMIC DNA]</scope>
</reference>
<protein>
    <recommendedName>
        <fullName evidence="6">S-protein homolog</fullName>
    </recommendedName>
</protein>
<keyword evidence="4 6" id="KW-0964">Secreted</keyword>
<gene>
    <name evidence="7" type="ORF">EUTSA_v10017589mg</name>
</gene>
<dbReference type="GO" id="GO:0060320">
    <property type="term" value="P:rejection of self pollen"/>
    <property type="evidence" value="ECO:0007669"/>
    <property type="project" value="UniProtKB-KW"/>
</dbReference>
<dbReference type="Pfam" id="PF05938">
    <property type="entry name" value="Self-incomp_S1"/>
    <property type="match status" value="1"/>
</dbReference>
<accession>V4M4Q8</accession>